<keyword evidence="7 8" id="KW-0132">Cell division</keyword>
<dbReference type="Gene3D" id="3.40.50.720">
    <property type="entry name" value="NAD(P)-binding Rossmann-like Domain"/>
    <property type="match status" value="1"/>
</dbReference>
<comment type="catalytic activity">
    <reaction evidence="7 8">
        <text>UDP-N-acetyl-alpha-D-muramoyl-L-alanine + D-glutamate + ATP = UDP-N-acetyl-alpha-D-muramoyl-L-alanyl-D-glutamate + ADP + phosphate + H(+)</text>
        <dbReference type="Rhea" id="RHEA:16429"/>
        <dbReference type="ChEBI" id="CHEBI:15378"/>
        <dbReference type="ChEBI" id="CHEBI:29986"/>
        <dbReference type="ChEBI" id="CHEBI:30616"/>
        <dbReference type="ChEBI" id="CHEBI:43474"/>
        <dbReference type="ChEBI" id="CHEBI:83898"/>
        <dbReference type="ChEBI" id="CHEBI:83900"/>
        <dbReference type="ChEBI" id="CHEBI:456216"/>
        <dbReference type="EC" id="6.3.2.9"/>
    </reaction>
</comment>
<evidence type="ECO:0000313" key="12">
    <source>
        <dbReference type="Proteomes" id="UP001320119"/>
    </source>
</evidence>
<comment type="similarity">
    <text evidence="7">Belongs to the MurCDEF family.</text>
</comment>
<dbReference type="RefSeq" id="WP_236987287.1">
    <property type="nucleotide sequence ID" value="NZ_AP023086.1"/>
</dbReference>
<organism evidence="11 12">
    <name type="scientific">Marinagarivorans cellulosilyticus</name>
    <dbReference type="NCBI Taxonomy" id="2721545"/>
    <lineage>
        <taxon>Bacteria</taxon>
        <taxon>Pseudomonadati</taxon>
        <taxon>Pseudomonadota</taxon>
        <taxon>Gammaproteobacteria</taxon>
        <taxon>Cellvibrionales</taxon>
        <taxon>Cellvibrionaceae</taxon>
        <taxon>Marinagarivorans</taxon>
    </lineage>
</organism>
<feature type="domain" description="Mur ligase C-terminal" evidence="9">
    <location>
        <begin position="304"/>
        <end position="422"/>
    </location>
</feature>
<keyword evidence="7 8" id="KW-0133">Cell shape</keyword>
<dbReference type="AlphaFoldDB" id="A0AAN1WHP4"/>
<dbReference type="InterPro" id="IPR004101">
    <property type="entry name" value="Mur_ligase_C"/>
</dbReference>
<evidence type="ECO:0000259" key="9">
    <source>
        <dbReference type="Pfam" id="PF02875"/>
    </source>
</evidence>
<gene>
    <name evidence="7" type="primary">murD</name>
    <name evidence="11" type="ORF">MARGE09_P2009</name>
</gene>
<dbReference type="Gene3D" id="3.40.1190.10">
    <property type="entry name" value="Mur-like, catalytic domain"/>
    <property type="match status" value="1"/>
</dbReference>
<evidence type="ECO:0000313" key="11">
    <source>
        <dbReference type="EMBL" id="BCD97808.1"/>
    </source>
</evidence>
<dbReference type="InterPro" id="IPR036565">
    <property type="entry name" value="Mur-like_cat_sf"/>
</dbReference>
<accession>A0AAN1WHP4</accession>
<feature type="binding site" evidence="7">
    <location>
        <begin position="116"/>
        <end position="122"/>
    </location>
    <ligand>
        <name>ATP</name>
        <dbReference type="ChEBI" id="CHEBI:30616"/>
    </ligand>
</feature>
<evidence type="ECO:0000256" key="1">
    <source>
        <dbReference type="ARBA" id="ARBA00004496"/>
    </source>
</evidence>
<comment type="function">
    <text evidence="7 8">Cell wall formation. Catalyzes the addition of glutamate to the nucleotide precursor UDP-N-acetylmuramoyl-L-alanine (UMA).</text>
</comment>
<dbReference type="NCBIfam" id="TIGR01087">
    <property type="entry name" value="murD"/>
    <property type="match status" value="1"/>
</dbReference>
<dbReference type="GO" id="GO:0008764">
    <property type="term" value="F:UDP-N-acetylmuramoylalanine-D-glutamate ligase activity"/>
    <property type="evidence" value="ECO:0007669"/>
    <property type="project" value="UniProtKB-UniRule"/>
</dbReference>
<keyword evidence="6 7" id="KW-0067">ATP-binding</keyword>
<comment type="subcellular location">
    <subcellularLocation>
        <location evidence="1 7 8">Cytoplasm</location>
    </subcellularLocation>
</comment>
<dbReference type="SUPFAM" id="SSF51984">
    <property type="entry name" value="MurCD N-terminal domain"/>
    <property type="match status" value="1"/>
</dbReference>
<dbReference type="InterPro" id="IPR013221">
    <property type="entry name" value="Mur_ligase_cen"/>
</dbReference>
<feature type="domain" description="Mur ligase central" evidence="10">
    <location>
        <begin position="114"/>
        <end position="282"/>
    </location>
</feature>
<evidence type="ECO:0000259" key="10">
    <source>
        <dbReference type="Pfam" id="PF08245"/>
    </source>
</evidence>
<keyword evidence="5 7" id="KW-0547">Nucleotide-binding</keyword>
<comment type="pathway">
    <text evidence="2 7 8">Cell wall biogenesis; peptidoglycan biosynthesis.</text>
</comment>
<evidence type="ECO:0000256" key="5">
    <source>
        <dbReference type="ARBA" id="ARBA00022741"/>
    </source>
</evidence>
<dbReference type="KEGG" id="marq:MARGE09_P2009"/>
<dbReference type="SUPFAM" id="SSF53244">
    <property type="entry name" value="MurD-like peptide ligases, peptide-binding domain"/>
    <property type="match status" value="1"/>
</dbReference>
<dbReference type="GO" id="GO:0071555">
    <property type="term" value="P:cell wall organization"/>
    <property type="evidence" value="ECO:0007669"/>
    <property type="project" value="UniProtKB-KW"/>
</dbReference>
<dbReference type="GO" id="GO:0009252">
    <property type="term" value="P:peptidoglycan biosynthetic process"/>
    <property type="evidence" value="ECO:0007669"/>
    <property type="project" value="UniProtKB-UniRule"/>
</dbReference>
<dbReference type="InterPro" id="IPR036615">
    <property type="entry name" value="Mur_ligase_C_dom_sf"/>
</dbReference>
<dbReference type="Pfam" id="PF21799">
    <property type="entry name" value="MurD-like_N"/>
    <property type="match status" value="1"/>
</dbReference>
<evidence type="ECO:0000256" key="2">
    <source>
        <dbReference type="ARBA" id="ARBA00004752"/>
    </source>
</evidence>
<keyword evidence="12" id="KW-1185">Reference proteome</keyword>
<dbReference type="SUPFAM" id="SSF53623">
    <property type="entry name" value="MurD-like peptide ligases, catalytic domain"/>
    <property type="match status" value="1"/>
</dbReference>
<dbReference type="InterPro" id="IPR005762">
    <property type="entry name" value="MurD"/>
</dbReference>
<dbReference type="GO" id="GO:0005737">
    <property type="term" value="C:cytoplasm"/>
    <property type="evidence" value="ECO:0007669"/>
    <property type="project" value="UniProtKB-SubCell"/>
</dbReference>
<name>A0AAN1WHP4_9GAMM</name>
<dbReference type="Proteomes" id="UP001320119">
    <property type="component" value="Chromosome"/>
</dbReference>
<dbReference type="Gene3D" id="3.90.190.20">
    <property type="entry name" value="Mur ligase, C-terminal domain"/>
    <property type="match status" value="1"/>
</dbReference>
<dbReference type="PANTHER" id="PTHR43692:SF1">
    <property type="entry name" value="UDP-N-ACETYLMURAMOYLALANINE--D-GLUTAMATE LIGASE"/>
    <property type="match status" value="1"/>
</dbReference>
<keyword evidence="3 7" id="KW-0963">Cytoplasm</keyword>
<keyword evidence="4 7" id="KW-0436">Ligase</keyword>
<dbReference type="Pfam" id="PF08245">
    <property type="entry name" value="Mur_ligase_M"/>
    <property type="match status" value="1"/>
</dbReference>
<evidence type="ECO:0000256" key="4">
    <source>
        <dbReference type="ARBA" id="ARBA00022598"/>
    </source>
</evidence>
<evidence type="ECO:0000256" key="3">
    <source>
        <dbReference type="ARBA" id="ARBA00022490"/>
    </source>
</evidence>
<sequence>MNLISSNKYTVVIGLGVTGLSVIRYLLAQGVRVVACDSRETPPNLAAVQQRFPALNIQLGAFDGELLCSAHEIVISPGLSRKNPIIEQAIAAGVSVVGDVELFARAVTAPVIAITGSNGKSTVTSLVGEMAKAAGINVVVAGNIGLPVLDTLDAAIDLYVLELSSFQLESTQSLKPIAATVLNVSADHMDRYNSFMEYALTKQRIAFGAKTIVVNKQDPLTEPPFAEGVKRVCFSASQPDLKDFGFYDGHIAKGFKPLIAGCDLKIVGSHNYANAAAALALAEAANIPMEACLRALAEYGGLPHRCEFVVTVNGVDFINDSKATNVGATVAALNGFADGPQNLHIILGGDGKGADFSPLIPALKRTAKTVTLIGKDAPALAALIAQLAPELPVANESSLEQAVASAFKQATTGDCVLLSPACASLDMFSSFEQRGEVFSLAARELLA</sequence>
<dbReference type="Pfam" id="PF02875">
    <property type="entry name" value="Mur_ligase_C"/>
    <property type="match status" value="1"/>
</dbReference>
<keyword evidence="7 8" id="KW-0131">Cell cycle</keyword>
<dbReference type="EC" id="6.3.2.9" evidence="7 8"/>
<dbReference type="GO" id="GO:0005524">
    <property type="term" value="F:ATP binding"/>
    <property type="evidence" value="ECO:0007669"/>
    <property type="project" value="UniProtKB-UniRule"/>
</dbReference>
<keyword evidence="7 8" id="KW-0573">Peptidoglycan synthesis</keyword>
<reference evidence="11 12" key="1">
    <citation type="journal article" date="2022" name="IScience">
        <title>An ultrasensitive nanofiber-based assay for enzymatic hydrolysis and deep-sea microbial degradation of cellulose.</title>
        <authorList>
            <person name="Tsudome M."/>
            <person name="Tachioka M."/>
            <person name="Miyazaki M."/>
            <person name="Uchimura K."/>
            <person name="Tsuda M."/>
            <person name="Takaki Y."/>
            <person name="Deguchi S."/>
        </authorList>
    </citation>
    <scope>NUCLEOTIDE SEQUENCE [LARGE SCALE GENOMIC DNA]</scope>
    <source>
        <strain evidence="11 12">GE09</strain>
    </source>
</reference>
<dbReference type="PANTHER" id="PTHR43692">
    <property type="entry name" value="UDP-N-ACETYLMURAMOYLALANINE--D-GLUTAMATE LIGASE"/>
    <property type="match status" value="1"/>
</dbReference>
<dbReference type="GO" id="GO:0051301">
    <property type="term" value="P:cell division"/>
    <property type="evidence" value="ECO:0007669"/>
    <property type="project" value="UniProtKB-KW"/>
</dbReference>
<protein>
    <recommendedName>
        <fullName evidence="7 8">UDP-N-acetylmuramoylalanine--D-glutamate ligase</fullName>
        <ecNumber evidence="7 8">6.3.2.9</ecNumber>
    </recommendedName>
    <alternativeName>
        <fullName evidence="7">D-glutamic acid-adding enzyme</fullName>
    </alternativeName>
    <alternativeName>
        <fullName evidence="7">UDP-N-acetylmuramoyl-L-alanyl-D-glutamate synthetase</fullName>
    </alternativeName>
</protein>
<evidence type="ECO:0000256" key="6">
    <source>
        <dbReference type="ARBA" id="ARBA00022840"/>
    </source>
</evidence>
<keyword evidence="7 8" id="KW-0961">Cell wall biogenesis/degradation</keyword>
<evidence type="ECO:0000256" key="7">
    <source>
        <dbReference type="HAMAP-Rule" id="MF_00639"/>
    </source>
</evidence>
<dbReference type="GO" id="GO:0008360">
    <property type="term" value="P:regulation of cell shape"/>
    <property type="evidence" value="ECO:0007669"/>
    <property type="project" value="UniProtKB-KW"/>
</dbReference>
<dbReference type="HAMAP" id="MF_00639">
    <property type="entry name" value="MurD"/>
    <property type="match status" value="1"/>
</dbReference>
<dbReference type="EMBL" id="AP023086">
    <property type="protein sequence ID" value="BCD97808.1"/>
    <property type="molecule type" value="Genomic_DNA"/>
</dbReference>
<proteinExistence type="inferred from homology"/>
<evidence type="ECO:0000256" key="8">
    <source>
        <dbReference type="RuleBase" id="RU003664"/>
    </source>
</evidence>